<keyword evidence="3" id="KW-1185">Reference proteome</keyword>
<organism evidence="2 3">
    <name type="scientific">Cyclocybe aegerita</name>
    <name type="common">Black poplar mushroom</name>
    <name type="synonym">Agrocybe aegerita</name>
    <dbReference type="NCBI Taxonomy" id="1973307"/>
    <lineage>
        <taxon>Eukaryota</taxon>
        <taxon>Fungi</taxon>
        <taxon>Dikarya</taxon>
        <taxon>Basidiomycota</taxon>
        <taxon>Agaricomycotina</taxon>
        <taxon>Agaricomycetes</taxon>
        <taxon>Agaricomycetidae</taxon>
        <taxon>Agaricales</taxon>
        <taxon>Agaricineae</taxon>
        <taxon>Bolbitiaceae</taxon>
        <taxon>Cyclocybe</taxon>
    </lineage>
</organism>
<evidence type="ECO:0000256" key="1">
    <source>
        <dbReference type="SAM" id="MobiDB-lite"/>
    </source>
</evidence>
<dbReference type="AlphaFoldDB" id="A0A8S0VSM7"/>
<feature type="compositionally biased region" description="Acidic residues" evidence="1">
    <location>
        <begin position="377"/>
        <end position="388"/>
    </location>
</feature>
<evidence type="ECO:0000313" key="2">
    <source>
        <dbReference type="EMBL" id="CAA7267439.1"/>
    </source>
</evidence>
<gene>
    <name evidence="2" type="ORF">AAE3_LOCUS9698</name>
</gene>
<evidence type="ECO:0000313" key="3">
    <source>
        <dbReference type="Proteomes" id="UP000467700"/>
    </source>
</evidence>
<name>A0A8S0VSM7_CYCAE</name>
<comment type="caution">
    <text evidence="2">The sequence shown here is derived from an EMBL/GenBank/DDBJ whole genome shotgun (WGS) entry which is preliminary data.</text>
</comment>
<dbReference type="Proteomes" id="UP000467700">
    <property type="component" value="Unassembled WGS sequence"/>
</dbReference>
<protein>
    <submittedName>
        <fullName evidence="2">Uncharacterized protein</fullName>
    </submittedName>
</protein>
<sequence length="398" mass="44018">MPDFFKEHKDKANIQAHYANLHILGPSAPSSTSQISSRNALADEELILQWLSKLEEEPDNADTDDKDSSDADLDLEPSPFNSTSSSLVTDRAFCHEEMTVSSSIGIEEHSLPGFSHQDGIPKVPTSPTRVREKAHWHHSSFISFSSCLFNRISSPFDENTSMFSRSSNGSSSWHHTNDHASVEEAQAPEPSIPSPPAYRPVHTFHLRLRIAIHQITLHQPLLINLLFTPFPSRQQARVLPLPHLDQLEPVLPRPPFIPSSTFIPSSLQSPLTRKRERPTLIQTMPLPSRSHVSSFSFPYSVPSGVSPWNATHINLSSTHEKDAIFTRDMKADFFLTLEEEPSSITSSAIDVSISKTATVKGRRPFDLVSGVSGFMGEEGEDESLDNEENGGGYGGYGA</sequence>
<feature type="compositionally biased region" description="Gly residues" evidence="1">
    <location>
        <begin position="389"/>
        <end position="398"/>
    </location>
</feature>
<feature type="region of interest" description="Disordered" evidence="1">
    <location>
        <begin position="163"/>
        <end position="196"/>
    </location>
</feature>
<feature type="region of interest" description="Disordered" evidence="1">
    <location>
        <begin position="55"/>
        <end position="84"/>
    </location>
</feature>
<accession>A0A8S0VSM7</accession>
<dbReference type="EMBL" id="CACVBS010000060">
    <property type="protein sequence ID" value="CAA7267439.1"/>
    <property type="molecule type" value="Genomic_DNA"/>
</dbReference>
<proteinExistence type="predicted"/>
<feature type="compositionally biased region" description="Low complexity" evidence="1">
    <location>
        <begin position="163"/>
        <end position="172"/>
    </location>
</feature>
<reference evidence="2 3" key="1">
    <citation type="submission" date="2020-01" db="EMBL/GenBank/DDBJ databases">
        <authorList>
            <person name="Gupta K D."/>
        </authorList>
    </citation>
    <scope>NUCLEOTIDE SEQUENCE [LARGE SCALE GENOMIC DNA]</scope>
</reference>
<feature type="compositionally biased region" description="Acidic residues" evidence="1">
    <location>
        <begin position="56"/>
        <end position="75"/>
    </location>
</feature>
<feature type="region of interest" description="Disordered" evidence="1">
    <location>
        <begin position="376"/>
        <end position="398"/>
    </location>
</feature>